<dbReference type="AlphaFoldDB" id="A0A6C0C0T1"/>
<reference evidence="1" key="1">
    <citation type="journal article" date="2020" name="Nature">
        <title>Giant virus diversity and host interactions through global metagenomics.</title>
        <authorList>
            <person name="Schulz F."/>
            <person name="Roux S."/>
            <person name="Paez-Espino D."/>
            <person name="Jungbluth S."/>
            <person name="Walsh D.A."/>
            <person name="Denef V.J."/>
            <person name="McMahon K.D."/>
            <person name="Konstantinidis K.T."/>
            <person name="Eloe-Fadrosh E.A."/>
            <person name="Kyrpides N.C."/>
            <person name="Woyke T."/>
        </authorList>
    </citation>
    <scope>NUCLEOTIDE SEQUENCE</scope>
    <source>
        <strain evidence="1">GVMAG-M-3300020169-51</strain>
    </source>
</reference>
<dbReference type="InterPro" id="IPR045936">
    <property type="entry name" value="DUF6356"/>
</dbReference>
<protein>
    <recommendedName>
        <fullName evidence="2">Capsule biosynthesis protein</fullName>
    </recommendedName>
</protein>
<organism evidence="1">
    <name type="scientific">viral metagenome</name>
    <dbReference type="NCBI Taxonomy" id="1070528"/>
    <lineage>
        <taxon>unclassified sequences</taxon>
        <taxon>metagenomes</taxon>
        <taxon>organismal metagenomes</taxon>
    </lineage>
</organism>
<accession>A0A6C0C0T1</accession>
<evidence type="ECO:0000313" key="1">
    <source>
        <dbReference type="EMBL" id="QHS97163.1"/>
    </source>
</evidence>
<dbReference type="Pfam" id="PF19883">
    <property type="entry name" value="DUF6356"/>
    <property type="match status" value="1"/>
</dbReference>
<sequence>MFNLIYNKYFKHPSEVNMTYTEHFKHSMYFSYLFLDSGIKAFIHAIMPEFFKTSTTDVNIKITKLLKSKL</sequence>
<evidence type="ECO:0008006" key="2">
    <source>
        <dbReference type="Google" id="ProtNLM"/>
    </source>
</evidence>
<name>A0A6C0C0T1_9ZZZZ</name>
<dbReference type="EMBL" id="MN739291">
    <property type="protein sequence ID" value="QHS97163.1"/>
    <property type="molecule type" value="Genomic_DNA"/>
</dbReference>
<proteinExistence type="predicted"/>